<comment type="caution">
    <text evidence="7">The sequence shown here is derived from an EMBL/GenBank/DDBJ whole genome shotgun (WGS) entry which is preliminary data.</text>
</comment>
<dbReference type="GO" id="GO:0003743">
    <property type="term" value="F:translation initiation factor activity"/>
    <property type="evidence" value="ECO:0007669"/>
    <property type="project" value="UniProtKB-KW"/>
</dbReference>
<keyword evidence="5 6" id="KW-0648">Protein biosynthesis</keyword>
<protein>
    <recommendedName>
        <fullName evidence="9">Eukaryotic translation initiation factor 4E</fullName>
    </recommendedName>
</protein>
<dbReference type="Pfam" id="PF01652">
    <property type="entry name" value="IF4E"/>
    <property type="match status" value="1"/>
</dbReference>
<dbReference type="GO" id="GO:0000340">
    <property type="term" value="F:RNA 7-methylguanosine cap binding"/>
    <property type="evidence" value="ECO:0007669"/>
    <property type="project" value="TreeGrafter"/>
</dbReference>
<evidence type="ECO:0000256" key="4">
    <source>
        <dbReference type="ARBA" id="ARBA00022884"/>
    </source>
</evidence>
<dbReference type="SUPFAM" id="SSF55418">
    <property type="entry name" value="eIF4e-like"/>
    <property type="match status" value="1"/>
</dbReference>
<name>A0A2P6MRD4_9EUKA</name>
<dbReference type="InParanoid" id="A0A2P6MRD4"/>
<sequence length="190" mass="21566">MSDNGIDGEESTRSTDLRTKHPLLHSWTLWYDSGAPAPGGTWGDNIKEVFSVSTVEDFWRLYNNINRASNIPMGATYNFFKQGIQPKWEDPNNGQGGKWTVIIPKQGNKNSIDTWWLNTMDDEGDNICGAVINLRKNQDKLSIWTKNADDKEKENTMKIGRAFKKVLETQEPVGYSGHKQENARVPKYTA</sequence>
<keyword evidence="2 6" id="KW-0396">Initiation factor</keyword>
<dbReference type="EMBL" id="MDYQ01000479">
    <property type="protein sequence ID" value="PRP74260.1"/>
    <property type="molecule type" value="Genomic_DNA"/>
</dbReference>
<organism evidence="7 8">
    <name type="scientific">Planoprotostelium fungivorum</name>
    <dbReference type="NCBI Taxonomy" id="1890364"/>
    <lineage>
        <taxon>Eukaryota</taxon>
        <taxon>Amoebozoa</taxon>
        <taxon>Evosea</taxon>
        <taxon>Variosea</taxon>
        <taxon>Cavosteliida</taxon>
        <taxon>Cavosteliaceae</taxon>
        <taxon>Planoprotostelium</taxon>
    </lineage>
</organism>
<keyword evidence="8" id="KW-1185">Reference proteome</keyword>
<evidence type="ECO:0000256" key="6">
    <source>
        <dbReference type="RuleBase" id="RU004374"/>
    </source>
</evidence>
<dbReference type="Gene3D" id="3.30.760.10">
    <property type="entry name" value="RNA Cap, Translation Initiation Factor Eif4e"/>
    <property type="match status" value="1"/>
</dbReference>
<dbReference type="GO" id="GO:0006417">
    <property type="term" value="P:regulation of translation"/>
    <property type="evidence" value="ECO:0007669"/>
    <property type="project" value="UniProtKB-KW"/>
</dbReference>
<gene>
    <name evidence="7" type="ORF">PROFUN_12007</name>
</gene>
<evidence type="ECO:0000313" key="7">
    <source>
        <dbReference type="EMBL" id="PRP74260.1"/>
    </source>
</evidence>
<evidence type="ECO:0000256" key="3">
    <source>
        <dbReference type="ARBA" id="ARBA00022845"/>
    </source>
</evidence>
<accession>A0A2P6MRD4</accession>
<keyword evidence="3" id="KW-0810">Translation regulation</keyword>
<keyword evidence="4 6" id="KW-0694">RNA-binding</keyword>
<dbReference type="STRING" id="1890364.A0A2P6MRD4"/>
<comment type="similarity">
    <text evidence="1 6">Belongs to the eukaryotic initiation factor 4E family.</text>
</comment>
<dbReference type="PANTHER" id="PTHR11960:SF8">
    <property type="entry name" value="EUKARYOTIC TRANSLATION INITIATION FACTOR 4E1-RELATED"/>
    <property type="match status" value="1"/>
</dbReference>
<reference evidence="7 8" key="1">
    <citation type="journal article" date="2018" name="Genome Biol. Evol.">
        <title>Multiple Roots of Fruiting Body Formation in Amoebozoa.</title>
        <authorList>
            <person name="Hillmann F."/>
            <person name="Forbes G."/>
            <person name="Novohradska S."/>
            <person name="Ferling I."/>
            <person name="Riege K."/>
            <person name="Groth M."/>
            <person name="Westermann M."/>
            <person name="Marz M."/>
            <person name="Spaller T."/>
            <person name="Winckler T."/>
            <person name="Schaap P."/>
            <person name="Glockner G."/>
        </authorList>
    </citation>
    <scope>NUCLEOTIDE SEQUENCE [LARGE SCALE GENOMIC DNA]</scope>
    <source>
        <strain evidence="7 8">Jena</strain>
    </source>
</reference>
<dbReference type="OrthoDB" id="590761at2759"/>
<dbReference type="GO" id="GO:0016281">
    <property type="term" value="C:eukaryotic translation initiation factor 4F complex"/>
    <property type="evidence" value="ECO:0007669"/>
    <property type="project" value="TreeGrafter"/>
</dbReference>
<dbReference type="PANTHER" id="PTHR11960">
    <property type="entry name" value="EUKARYOTIC TRANSLATION INITIATION FACTOR 4E RELATED"/>
    <property type="match status" value="1"/>
</dbReference>
<dbReference type="AlphaFoldDB" id="A0A2P6MRD4"/>
<evidence type="ECO:0008006" key="9">
    <source>
        <dbReference type="Google" id="ProtNLM"/>
    </source>
</evidence>
<dbReference type="Proteomes" id="UP000241769">
    <property type="component" value="Unassembled WGS sequence"/>
</dbReference>
<dbReference type="InterPro" id="IPR001040">
    <property type="entry name" value="TIF_eIF_4E"/>
</dbReference>
<evidence type="ECO:0000256" key="1">
    <source>
        <dbReference type="ARBA" id="ARBA00009860"/>
    </source>
</evidence>
<evidence type="ECO:0000313" key="8">
    <source>
        <dbReference type="Proteomes" id="UP000241769"/>
    </source>
</evidence>
<dbReference type="InterPro" id="IPR023398">
    <property type="entry name" value="TIF_eIF4e-like"/>
</dbReference>
<proteinExistence type="inferred from homology"/>
<evidence type="ECO:0000256" key="5">
    <source>
        <dbReference type="ARBA" id="ARBA00022917"/>
    </source>
</evidence>
<evidence type="ECO:0000256" key="2">
    <source>
        <dbReference type="ARBA" id="ARBA00022540"/>
    </source>
</evidence>